<comment type="caution">
    <text evidence="1">The sequence shown here is derived from an EMBL/GenBank/DDBJ whole genome shotgun (WGS) entry which is preliminary data.</text>
</comment>
<dbReference type="AlphaFoldDB" id="A0A8B6C410"/>
<evidence type="ECO:0000313" key="1">
    <source>
        <dbReference type="EMBL" id="VDH99150.1"/>
    </source>
</evidence>
<dbReference type="Proteomes" id="UP000596742">
    <property type="component" value="Unassembled WGS sequence"/>
</dbReference>
<gene>
    <name evidence="1" type="ORF">MGAL_10B040618</name>
</gene>
<reference evidence="1" key="1">
    <citation type="submission" date="2018-11" db="EMBL/GenBank/DDBJ databases">
        <authorList>
            <person name="Alioto T."/>
            <person name="Alioto T."/>
        </authorList>
    </citation>
    <scope>NUCLEOTIDE SEQUENCE</scope>
</reference>
<keyword evidence="2" id="KW-1185">Reference proteome</keyword>
<dbReference type="PANTHER" id="PTHR31511">
    <property type="entry name" value="PROTEIN CBG23764"/>
    <property type="match status" value="1"/>
</dbReference>
<sequence>MTWKFNPLIQTDVQTFLEKTTRRIEIIEGVRKKGVKVEEVLQILFVKMNPNGTRKDDVKVGYFSSGYKIMNQSTEIVDELETSDGKIGEKIAQWISEKSEWTLKKVVCLYLNTDKYSPLKGSQYIALPKWIKNKKAVVNVRNNDVECFKWAVLAAVHYGEVDPKNADRVRQYRRWIDELDFNGLEFPMDVDKIGVFEKLNPWFAINEFAWEGKEIYNVRISAFAETEGQTTVNLLLI</sequence>
<protein>
    <submittedName>
        <fullName evidence="1">Uncharacterized protein</fullName>
    </submittedName>
</protein>
<dbReference type="OrthoDB" id="6628454at2759"/>
<proteinExistence type="predicted"/>
<evidence type="ECO:0000313" key="2">
    <source>
        <dbReference type="Proteomes" id="UP000596742"/>
    </source>
</evidence>
<dbReference type="EMBL" id="UYJE01001103">
    <property type="protein sequence ID" value="VDH99150.1"/>
    <property type="molecule type" value="Genomic_DNA"/>
</dbReference>
<organism evidence="1 2">
    <name type="scientific">Mytilus galloprovincialis</name>
    <name type="common">Mediterranean mussel</name>
    <dbReference type="NCBI Taxonomy" id="29158"/>
    <lineage>
        <taxon>Eukaryota</taxon>
        <taxon>Metazoa</taxon>
        <taxon>Spiralia</taxon>
        <taxon>Lophotrochozoa</taxon>
        <taxon>Mollusca</taxon>
        <taxon>Bivalvia</taxon>
        <taxon>Autobranchia</taxon>
        <taxon>Pteriomorphia</taxon>
        <taxon>Mytilida</taxon>
        <taxon>Mytiloidea</taxon>
        <taxon>Mytilidae</taxon>
        <taxon>Mytilinae</taxon>
        <taxon>Mytilus</taxon>
    </lineage>
</organism>
<name>A0A8B6C410_MYTGA</name>
<accession>A0A8B6C410</accession>
<dbReference type="PANTHER" id="PTHR31511:SF12">
    <property type="entry name" value="RHO TERMINATION FACTOR N-TERMINAL DOMAIN-CONTAINING PROTEIN"/>
    <property type="match status" value="1"/>
</dbReference>